<keyword evidence="7" id="KW-0539">Nucleus</keyword>
<dbReference type="GO" id="GO:0046872">
    <property type="term" value="F:metal ion binding"/>
    <property type="evidence" value="ECO:0007669"/>
    <property type="project" value="UniProtKB-KW"/>
</dbReference>
<keyword evidence="2" id="KW-0540">Nuclease</keyword>
<evidence type="ECO:0000256" key="10">
    <source>
        <dbReference type="SAM" id="MobiDB-lite"/>
    </source>
</evidence>
<evidence type="ECO:0000256" key="5">
    <source>
        <dbReference type="ARBA" id="ARBA00022839"/>
    </source>
</evidence>
<dbReference type="CDD" id="cd06141">
    <property type="entry name" value="WRN_exo"/>
    <property type="match status" value="1"/>
</dbReference>
<keyword evidence="5" id="KW-0269">Exonuclease</keyword>
<evidence type="ECO:0000256" key="9">
    <source>
        <dbReference type="ARBA" id="ARBA00042761"/>
    </source>
</evidence>
<dbReference type="GO" id="GO:0006139">
    <property type="term" value="P:nucleobase-containing compound metabolic process"/>
    <property type="evidence" value="ECO:0007669"/>
    <property type="project" value="InterPro"/>
</dbReference>
<dbReference type="GO" id="GO:0008408">
    <property type="term" value="F:3'-5' exonuclease activity"/>
    <property type="evidence" value="ECO:0007669"/>
    <property type="project" value="InterPro"/>
</dbReference>
<dbReference type="Gene3D" id="3.30.420.10">
    <property type="entry name" value="Ribonuclease H-like superfamily/Ribonuclease H"/>
    <property type="match status" value="1"/>
</dbReference>
<dbReference type="SMART" id="SM00474">
    <property type="entry name" value="35EXOc"/>
    <property type="match status" value="1"/>
</dbReference>
<dbReference type="GO" id="GO:0005634">
    <property type="term" value="C:nucleus"/>
    <property type="evidence" value="ECO:0007669"/>
    <property type="project" value="UniProtKB-SubCell"/>
</dbReference>
<evidence type="ECO:0000313" key="13">
    <source>
        <dbReference type="Proteomes" id="UP000290288"/>
    </source>
</evidence>
<keyword evidence="4" id="KW-0378">Hydrolase</keyword>
<evidence type="ECO:0000256" key="3">
    <source>
        <dbReference type="ARBA" id="ARBA00022723"/>
    </source>
</evidence>
<evidence type="ECO:0000256" key="4">
    <source>
        <dbReference type="ARBA" id="ARBA00022801"/>
    </source>
</evidence>
<keyword evidence="6" id="KW-0460">Magnesium</keyword>
<dbReference type="OrthoDB" id="1920326at2759"/>
<reference evidence="12 13" key="1">
    <citation type="submission" date="2019-01" db="EMBL/GenBank/DDBJ databases">
        <title>Draft genome sequence of Psathyrella aberdarensis IHI B618.</title>
        <authorList>
            <person name="Buettner E."/>
            <person name="Kellner H."/>
        </authorList>
    </citation>
    <scope>NUCLEOTIDE SEQUENCE [LARGE SCALE GENOMIC DNA]</scope>
    <source>
        <strain evidence="12 13">IHI B618</strain>
    </source>
</reference>
<dbReference type="STRING" id="2316362.A0A4Q2D1K9"/>
<proteinExistence type="predicted"/>
<dbReference type="GO" id="GO:0003677">
    <property type="term" value="F:DNA binding"/>
    <property type="evidence" value="ECO:0007669"/>
    <property type="project" value="InterPro"/>
</dbReference>
<evidence type="ECO:0000259" key="11">
    <source>
        <dbReference type="SMART" id="SM00474"/>
    </source>
</evidence>
<protein>
    <recommendedName>
        <fullName evidence="8">3'-5' exonuclease</fullName>
    </recommendedName>
    <alternativeName>
        <fullName evidence="9">Werner Syndrome-like exonuclease</fullName>
    </alternativeName>
</protein>
<feature type="region of interest" description="Disordered" evidence="10">
    <location>
        <begin position="25"/>
        <end position="44"/>
    </location>
</feature>
<keyword evidence="3" id="KW-0479">Metal-binding</keyword>
<feature type="compositionally biased region" description="Basic residues" evidence="10">
    <location>
        <begin position="75"/>
        <end position="86"/>
    </location>
</feature>
<organism evidence="12 13">
    <name type="scientific">Candolleomyces aberdarensis</name>
    <dbReference type="NCBI Taxonomy" id="2316362"/>
    <lineage>
        <taxon>Eukaryota</taxon>
        <taxon>Fungi</taxon>
        <taxon>Dikarya</taxon>
        <taxon>Basidiomycota</taxon>
        <taxon>Agaricomycotina</taxon>
        <taxon>Agaricomycetes</taxon>
        <taxon>Agaricomycetidae</taxon>
        <taxon>Agaricales</taxon>
        <taxon>Agaricineae</taxon>
        <taxon>Psathyrellaceae</taxon>
        <taxon>Candolleomyces</taxon>
    </lineage>
</organism>
<dbReference type="PRINTS" id="PR00929">
    <property type="entry name" value="ATHOOK"/>
</dbReference>
<dbReference type="SUPFAM" id="SSF53098">
    <property type="entry name" value="Ribonuclease H-like"/>
    <property type="match status" value="1"/>
</dbReference>
<feature type="region of interest" description="Disordered" evidence="10">
    <location>
        <begin position="721"/>
        <end position="746"/>
    </location>
</feature>
<dbReference type="AlphaFoldDB" id="A0A4Q2D1K9"/>
<feature type="region of interest" description="Disordered" evidence="10">
    <location>
        <begin position="211"/>
        <end position="279"/>
    </location>
</feature>
<evidence type="ECO:0000256" key="2">
    <source>
        <dbReference type="ARBA" id="ARBA00022722"/>
    </source>
</evidence>
<dbReference type="Pfam" id="PF01612">
    <property type="entry name" value="DNA_pol_A_exo1"/>
    <property type="match status" value="1"/>
</dbReference>
<feature type="region of interest" description="Disordered" evidence="10">
    <location>
        <begin position="55"/>
        <end position="144"/>
    </location>
</feature>
<feature type="compositionally biased region" description="Basic residues" evidence="10">
    <location>
        <begin position="99"/>
        <end position="111"/>
    </location>
</feature>
<dbReference type="InterPro" id="IPR036397">
    <property type="entry name" value="RNaseH_sf"/>
</dbReference>
<dbReference type="InterPro" id="IPR002562">
    <property type="entry name" value="3'-5'_exonuclease_dom"/>
</dbReference>
<dbReference type="InterPro" id="IPR051132">
    <property type="entry name" value="3-5_Exonuclease_domain"/>
</dbReference>
<feature type="domain" description="3'-5' exonuclease" evidence="11">
    <location>
        <begin position="446"/>
        <end position="627"/>
    </location>
</feature>
<evidence type="ECO:0000256" key="7">
    <source>
        <dbReference type="ARBA" id="ARBA00023242"/>
    </source>
</evidence>
<evidence type="ECO:0000256" key="8">
    <source>
        <dbReference type="ARBA" id="ARBA00040531"/>
    </source>
</evidence>
<accession>A0A4Q2D1K9</accession>
<name>A0A4Q2D1K9_9AGAR</name>
<feature type="compositionally biased region" description="Acidic residues" evidence="10">
    <location>
        <begin position="232"/>
        <end position="263"/>
    </location>
</feature>
<keyword evidence="13" id="KW-1185">Reference proteome</keyword>
<comment type="caution">
    <text evidence="12">The sequence shown here is derived from an EMBL/GenBank/DDBJ whole genome shotgun (WGS) entry which is preliminary data.</text>
</comment>
<sequence length="1176" mass="129295">MTISVGNNSEEPTQLTVTSPVVVTAHPPSLQRPNEPVAPFGAEPAASQFRFAPVVFSHFTPPPPPESSTSEAPRRVGRPKGSKNRTSRAPTIEIGPKRPPGRPRGSGKRQREHLDDEQPQPKRPRGRPRKTVVTDPIGGVTIDFGNFTVPGTQASRHPTATALPSVGTSALRIIAAAPEVPARASECTTSAVVALEPGEDPQQVILDHNDRAGSNEADDEGMEGDDGRCLEDEAGGEGIGVEDEICVGEDGEDEADPAEEQPDDPSTLPHASGKRKPLPPWLLDAFNNATLLRNIYDSFIEKHRTEMRQHTAMLPLTVGALDHSHKFTKHVARVNGERLFAGLLTVTNENGEIRTCHLVTTTGHSQSLLALSEISRSLELYGHEQPHVLFTDNVSGDKNLLEGVFSSSLRQDVIGIEEYAHLEELQIPANTSIMVKNTASAINLACQIIMDDLPQDGNLKLVVGFDSEWNVNFSAGDRICHRGPTAVVQLAYKNRIFIFQVGDMIANGTLPSQLRVLLENPNILKVGRLIDADLKNLQAACHSTVPFVGALDLAKLAKQRCVVHKIRTTSLSDLCARVLHKRLNKNVSERISSAWESPVLTEEQIRYAALDAYASLRIFEVLNLLQPPQALIGETSGTTALGTHVMLRASDRGPFIAAGTITQPSSPLLPGSVSVKVSEILCGAAKLRSHRNQALVDFGRPPFTIVYPLSYLVTYSYVAQPPSRPSNDTQPQRLPPLEAPSSDDSWFDSALQAATESHEIDQAALVDGEGTLGPQAIQWPAEPKVRSRVIKDAFHLMNMFNVPRRHGCSDAFNQALRDAIFIPDTQDANRIAVWGSSQTPPVTFNELRQWRSTWLWKRCKRFIPPPEILYPRVYKVLKTFGPLKDATTGSPLFDSARWKIAKNVLDLIYRGFASDPPGVPLYTTLGLDKKTNLPLYRCFRGTNMTEGGVHTHLRPHLPTSGASLRHVEAALLDFVLYHNLTVGTFNTTGHRYHGHYSIWISNEITELRIFLKDVLTGPCAGDPPWVNGNLFKQSTEVPVGVLPVPKDVRDANGLSEYVEGLHSSRHSRSYDFLAKLQGTRKPIVPVHTPAEHALFRDLMQESPDFSIKANGPDWKRAVRLWNAKADECEGIYYKLAEQLQSYFSHWKTRVNAKESLSLADNIVPSNLIPSLLGSSQ</sequence>
<dbReference type="InterPro" id="IPR017956">
    <property type="entry name" value="AT_hook_DNA-bd_motif"/>
</dbReference>
<evidence type="ECO:0000256" key="1">
    <source>
        <dbReference type="ARBA" id="ARBA00004123"/>
    </source>
</evidence>
<evidence type="ECO:0000313" key="12">
    <source>
        <dbReference type="EMBL" id="RXW13073.1"/>
    </source>
</evidence>
<evidence type="ECO:0000256" key="6">
    <source>
        <dbReference type="ARBA" id="ARBA00022842"/>
    </source>
</evidence>
<gene>
    <name evidence="12" type="ORF">EST38_g12781</name>
</gene>
<dbReference type="PANTHER" id="PTHR13620:SF109">
    <property type="entry name" value="3'-5' EXONUCLEASE"/>
    <property type="match status" value="1"/>
</dbReference>
<comment type="subcellular location">
    <subcellularLocation>
        <location evidence="1">Nucleus</location>
    </subcellularLocation>
</comment>
<dbReference type="PANTHER" id="PTHR13620">
    <property type="entry name" value="3-5 EXONUCLEASE"/>
    <property type="match status" value="1"/>
</dbReference>
<dbReference type="Proteomes" id="UP000290288">
    <property type="component" value="Unassembled WGS sequence"/>
</dbReference>
<dbReference type="EMBL" id="SDEE01001023">
    <property type="protein sequence ID" value="RXW13073.1"/>
    <property type="molecule type" value="Genomic_DNA"/>
</dbReference>
<dbReference type="InterPro" id="IPR012337">
    <property type="entry name" value="RNaseH-like_sf"/>
</dbReference>